<dbReference type="PANTHER" id="PTHR12691:SF10">
    <property type="entry name" value="MEDIATOR OF RNA POLYMERASE II TRANSCRIPTION SUBUNIT 23"/>
    <property type="match status" value="1"/>
</dbReference>
<name>A0A6G1S8A1_9ACAR</name>
<organism evidence="8">
    <name type="scientific">Aceria tosichella</name>
    <name type="common">wheat curl mite</name>
    <dbReference type="NCBI Taxonomy" id="561515"/>
    <lineage>
        <taxon>Eukaryota</taxon>
        <taxon>Metazoa</taxon>
        <taxon>Ecdysozoa</taxon>
        <taxon>Arthropoda</taxon>
        <taxon>Chelicerata</taxon>
        <taxon>Arachnida</taxon>
        <taxon>Acari</taxon>
        <taxon>Acariformes</taxon>
        <taxon>Trombidiformes</taxon>
        <taxon>Prostigmata</taxon>
        <taxon>Eupodina</taxon>
        <taxon>Eriophyoidea</taxon>
        <taxon>Eriophyidae</taxon>
        <taxon>Eriophyinae</taxon>
        <taxon>Aceriini</taxon>
        <taxon>Aceria</taxon>
    </lineage>
</organism>
<evidence type="ECO:0000313" key="8">
    <source>
        <dbReference type="EMBL" id="MDE46599.1"/>
    </source>
</evidence>
<evidence type="ECO:0000256" key="7">
    <source>
        <dbReference type="ARBA" id="ARBA00031961"/>
    </source>
</evidence>
<dbReference type="EMBL" id="GGYP01001828">
    <property type="protein sequence ID" value="MDE46599.1"/>
    <property type="molecule type" value="Transcribed_RNA"/>
</dbReference>
<reference evidence="8" key="1">
    <citation type="submission" date="2018-10" db="EMBL/GenBank/DDBJ databases">
        <title>Transcriptome assembly of Aceria tosichella (Wheat curl mite) Type 2.</title>
        <authorList>
            <person name="Scully E.D."/>
            <person name="Geib S.M."/>
            <person name="Palmer N.A."/>
            <person name="Gupta A.K."/>
            <person name="Sarath G."/>
            <person name="Tatineni S."/>
        </authorList>
    </citation>
    <scope>NUCLEOTIDE SEQUENCE</scope>
    <source>
        <strain evidence="8">LincolnNE</strain>
    </source>
</reference>
<dbReference type="GO" id="GO:0006357">
    <property type="term" value="P:regulation of transcription by RNA polymerase II"/>
    <property type="evidence" value="ECO:0007669"/>
    <property type="project" value="TreeGrafter"/>
</dbReference>
<sequence length="1357" mass="156335">MAISKDIVKNYVDSALKSEVLEDSFMPFTLKRDGIDNKTNGTSCPGTKRILLTMSTSSEPDKIIQHYVNLMAPVKSTAKFDGLFEVLRLLVQQHPNLGKAVCEALLSCDRLDYYNRNSWMRSFELIQEILPNVDYKGVRDILKYVLEIIYSLPEKFDISIIPQLDMLYNTFSMILDREACLLPAYLGLDELQKRITQGSAPVWKFAELFYHFIESFRQTAQIFSIINRPDLLPIVGYSLIQSNTSWRLDPISAKFQLKGLLPYRDKLKEPQVGQVRYLLEQSYSRDMMSITLSLGSKASQQRCAELIEQMAVSLVAIMDRSEETLEAYGNLCASTSEHLYQWTHLSNNMLYYIIHNQATVSFNQLVDSLCEKIKVRNHKRGSEHLMWALLQYITGFPKQALSDFLSVTKLFDILYSSRRPLKVLPEDSPYLPYSMAATSIWLQLVRRAEMDQIKILKPLPPSLQLHYEYLTNMKPPTEPLMNVGFKEVVYLNAHTLNKSGYPVNNFIDSICKVDQNYNPKQASPIPVRLLDALTTHSKVSLLHTLVQRIITIAQNKNQPQAAFIVTPALIETYGRLLVYPDSESFGIKAFIGHLMGGPQAVWRYQAWDVYHVLLEMYSYRLHHLAAQFKYQMLVSMHSLSPMVYGANQIQLSMTLETAELKLLLGLSNQEALNIPINPRHTNDLKAAKQMINSDSEELNKALVLVLARALHLTSSDHIASGVMIEDILADIHKVTPLSWSSSTLSFFPTLIKDFFTRNAQTKADDKAQLRLTVEEEYKKWQAMANDETRIAHFSQPSAPPLFICVVWRMLIDQDSINPIVFRILDTFRIRTLSTNIKTFVDYLVHEFSTSGAANISKNSDALNRLLCKYRIINLERLLLCMCLRSYDGCEAQVCYFIIQLILLRSDFKQAVIEFCKMMPSHEHWRQDISCQDLNAKFLSQNPEKYYHDYMLENNIRSNGATLPSFFSNVCLRALPVFDIIIHRALELRILSPNSAMKIDQILDNFGNLYRFHDKPLTYLYNTLYYYDSQLPSALKKKLTMSIIGAFKDVRPPNWCLTESLMQHLQKSLAPGNQQNEEWVPGPNYYRSVIGRLVDTIQNKNAFYHTDWRFSEFPNVKAHAVHATAIEFMTLPVAPTVVGNAILDLVLTSYINQERSTISQWMNAIGLVMTALPASYYSVLNTKILEYMKSPLLTNPAYTRDILHLMNFSDSHDWMYESQISYLVALTHSIWHHSSIGMIHNLQTFWRMEVKHAVETESQFLFVCCLIGPFLSRLERSRLMMDVVVELYEMLGKVDSTSEIQHLNTISDFFYHIKYMFTGDAVKNDIERCIRNFKPRLQYCLRFITHLNISNELLMKHD</sequence>
<dbReference type="GO" id="GO:0005667">
    <property type="term" value="C:transcription regulator complex"/>
    <property type="evidence" value="ECO:0007669"/>
    <property type="project" value="TreeGrafter"/>
</dbReference>
<keyword evidence="6" id="KW-0539">Nucleus</keyword>
<keyword evidence="4" id="KW-0805">Transcription regulation</keyword>
<protein>
    <recommendedName>
        <fullName evidence="3">Mediator of RNA polymerase II transcription subunit 23</fullName>
    </recommendedName>
    <alternativeName>
        <fullName evidence="7">Mediator complex subunit 23</fullName>
    </alternativeName>
</protein>
<comment type="similarity">
    <text evidence="2">Belongs to the Mediator complex subunit 23 family.</text>
</comment>
<dbReference type="GO" id="GO:0016592">
    <property type="term" value="C:mediator complex"/>
    <property type="evidence" value="ECO:0007669"/>
    <property type="project" value="TreeGrafter"/>
</dbReference>
<dbReference type="InterPro" id="IPR021629">
    <property type="entry name" value="Mediator_Med23"/>
</dbReference>
<dbReference type="Pfam" id="PF11573">
    <property type="entry name" value="Med23"/>
    <property type="match status" value="1"/>
</dbReference>
<accession>A0A6G1S8A1</accession>
<evidence type="ECO:0000256" key="2">
    <source>
        <dbReference type="ARBA" id="ARBA00010222"/>
    </source>
</evidence>
<evidence type="ECO:0000256" key="1">
    <source>
        <dbReference type="ARBA" id="ARBA00004123"/>
    </source>
</evidence>
<keyword evidence="5" id="KW-0804">Transcription</keyword>
<dbReference type="PANTHER" id="PTHR12691">
    <property type="entry name" value="MEDIATOR OF RNA POLYMERASE II TRANSCRIPTION SUBUNIT 23"/>
    <property type="match status" value="1"/>
</dbReference>
<dbReference type="GO" id="GO:0010628">
    <property type="term" value="P:positive regulation of gene expression"/>
    <property type="evidence" value="ECO:0007669"/>
    <property type="project" value="TreeGrafter"/>
</dbReference>
<evidence type="ECO:0000256" key="6">
    <source>
        <dbReference type="ARBA" id="ARBA00023242"/>
    </source>
</evidence>
<comment type="subcellular location">
    <subcellularLocation>
        <location evidence="1">Nucleus</location>
    </subcellularLocation>
</comment>
<evidence type="ECO:0000256" key="4">
    <source>
        <dbReference type="ARBA" id="ARBA00023015"/>
    </source>
</evidence>
<gene>
    <name evidence="8" type="primary">med23</name>
    <name evidence="8" type="ORF">g.9924</name>
</gene>
<evidence type="ECO:0000256" key="3">
    <source>
        <dbReference type="ARBA" id="ARBA00019696"/>
    </source>
</evidence>
<evidence type="ECO:0000256" key="5">
    <source>
        <dbReference type="ARBA" id="ARBA00023163"/>
    </source>
</evidence>
<proteinExistence type="inferred from homology"/>